<dbReference type="EMBL" id="DUFG01000022">
    <property type="protein sequence ID" value="HIH08674.1"/>
    <property type="molecule type" value="Genomic_DNA"/>
</dbReference>
<sequence>MKAEKKQITLFDFQKTFKIKLDLDRKTINIAKIIMKEEGYGSLDETISNVIKWYFAKLKGKKIDYHTVYIYPEGFLDSKYILIDDYEKGMDKVKKSREKNKKSSAPSAKK</sequence>
<comment type="caution">
    <text evidence="1">The sequence shown here is derived from an EMBL/GenBank/DDBJ whole genome shotgun (WGS) entry which is preliminary data.</text>
</comment>
<proteinExistence type="predicted"/>
<evidence type="ECO:0000313" key="2">
    <source>
        <dbReference type="EMBL" id="MBS3059530.1"/>
    </source>
</evidence>
<evidence type="ECO:0000313" key="1">
    <source>
        <dbReference type="EMBL" id="HIH08674.1"/>
    </source>
</evidence>
<organism evidence="1 3">
    <name type="scientific">Candidatus Iainarchaeum sp</name>
    <dbReference type="NCBI Taxonomy" id="3101447"/>
    <lineage>
        <taxon>Archaea</taxon>
        <taxon>Candidatus Iainarchaeota</taxon>
        <taxon>Candidatus Iainarchaeia</taxon>
        <taxon>Candidatus Iainarchaeales</taxon>
        <taxon>Candidatus Iainarchaeaceae</taxon>
        <taxon>Candidatus Iainarchaeum</taxon>
    </lineage>
</organism>
<dbReference type="EMBL" id="JAGVWF010000054">
    <property type="protein sequence ID" value="MBS3059530.1"/>
    <property type="molecule type" value="Genomic_DNA"/>
</dbReference>
<dbReference type="Proteomes" id="UP000577419">
    <property type="component" value="Unassembled WGS sequence"/>
</dbReference>
<gene>
    <name evidence="1" type="ORF">HA237_04870</name>
    <name evidence="2" type="ORF">J4224_03865</name>
</gene>
<dbReference type="AlphaFoldDB" id="A0A7J4IV57"/>
<reference evidence="2" key="2">
    <citation type="submission" date="2021-03" db="EMBL/GenBank/DDBJ databases">
        <authorList>
            <person name="Jaffe A."/>
        </authorList>
    </citation>
    <scope>NUCLEOTIDE SEQUENCE</scope>
    <source>
        <strain evidence="2">RIFCSPHIGHO2_01_FULL_GW2011_AR10_43_9</strain>
    </source>
</reference>
<evidence type="ECO:0000313" key="3">
    <source>
        <dbReference type="Proteomes" id="UP000577419"/>
    </source>
</evidence>
<reference evidence="1" key="1">
    <citation type="journal article" date="2020" name="bioRxiv">
        <title>A rank-normalized archaeal taxonomy based on genome phylogeny resolves widespread incomplete and uneven classifications.</title>
        <authorList>
            <person name="Rinke C."/>
            <person name="Chuvochina M."/>
            <person name="Mussig A.J."/>
            <person name="Chaumeil P.-A."/>
            <person name="Waite D.W."/>
            <person name="Whitman W.B."/>
            <person name="Parks D.H."/>
            <person name="Hugenholtz P."/>
        </authorList>
    </citation>
    <scope>NUCLEOTIDE SEQUENCE</scope>
    <source>
        <strain evidence="1">UBA10011</strain>
    </source>
</reference>
<name>A0A7J4IV57_9ARCH</name>
<protein>
    <submittedName>
        <fullName evidence="1">Uncharacterized protein</fullName>
    </submittedName>
</protein>
<reference evidence="2" key="3">
    <citation type="submission" date="2021-05" db="EMBL/GenBank/DDBJ databases">
        <title>Protein family content uncovers lineage relationships and bacterial pathway maintenance mechanisms in DPANN archaea.</title>
        <authorList>
            <person name="Castelle C.J."/>
            <person name="Meheust R."/>
            <person name="Jaffe A.L."/>
            <person name="Seitz K."/>
            <person name="Gong X."/>
            <person name="Baker B.J."/>
            <person name="Banfield J.F."/>
        </authorList>
    </citation>
    <scope>NUCLEOTIDE SEQUENCE</scope>
    <source>
        <strain evidence="2">RIFCSPHIGHO2_01_FULL_GW2011_AR10_43_9</strain>
    </source>
</reference>
<dbReference type="Proteomes" id="UP000683213">
    <property type="component" value="Unassembled WGS sequence"/>
</dbReference>
<accession>A0A7J4IV57</accession>